<dbReference type="AlphaFoldDB" id="A0A3R8R5T9"/>
<accession>A0A3R8R5T9</accession>
<sequence length="275" mass="32285">MNTKYINRFLKFEILLLTIVVLLGCSKESIKPESEELQEIPIKTGSIKGTLQLFDRYGKESYNYSDIKIKILKDNTILGNYSMYKDSTYIIEDIEIGELLMVLEKPRYGSYDTLKIKNNETIDIISKVRLLEFPKADLTILNMKFENGYLGRTTHTYFADDNWQLVRNEFFFSKDSSVNFLNYDLRYLSASSYGGDNNSSSPLEEGYTTDRIFLWSRFDFKLFEEVGFKQGDTIYVKAYPTNYFFSNISYWNQNANFEVKRHIRKNGSNTYNFVL</sequence>
<protein>
    <submittedName>
        <fullName evidence="1">Uncharacterized protein</fullName>
    </submittedName>
</protein>
<reference evidence="2" key="1">
    <citation type="submission" date="2018-12" db="EMBL/GenBank/DDBJ databases">
        <title>Maribacter lutimaris sp. nov., isolated from marine sediment.</title>
        <authorList>
            <person name="Kim K.K."/>
        </authorList>
    </citation>
    <scope>NUCLEOTIDE SEQUENCE [LARGE SCALE GENOMIC DNA]</scope>
    <source>
        <strain evidence="2">PoM-212</strain>
    </source>
</reference>
<gene>
    <name evidence="1" type="ORF">DZC72_08745</name>
</gene>
<proteinExistence type="predicted"/>
<dbReference type="EMBL" id="QUSX01000001">
    <property type="protein sequence ID" value="RRQ50605.1"/>
    <property type="molecule type" value="Genomic_DNA"/>
</dbReference>
<evidence type="ECO:0000313" key="2">
    <source>
        <dbReference type="Proteomes" id="UP000286990"/>
    </source>
</evidence>
<organism evidence="1 2">
    <name type="scientific">Maribacter algicola</name>
    <dbReference type="NCBI Taxonomy" id="2498892"/>
    <lineage>
        <taxon>Bacteria</taxon>
        <taxon>Pseudomonadati</taxon>
        <taxon>Bacteroidota</taxon>
        <taxon>Flavobacteriia</taxon>
        <taxon>Flavobacteriales</taxon>
        <taxon>Flavobacteriaceae</taxon>
        <taxon>Maribacter</taxon>
    </lineage>
</organism>
<comment type="caution">
    <text evidence="1">The sequence shown here is derived from an EMBL/GenBank/DDBJ whole genome shotgun (WGS) entry which is preliminary data.</text>
</comment>
<name>A0A3R8R5T9_9FLAO</name>
<evidence type="ECO:0000313" key="1">
    <source>
        <dbReference type="EMBL" id="RRQ50605.1"/>
    </source>
</evidence>
<dbReference type="OrthoDB" id="644679at2"/>
<dbReference type="RefSeq" id="WP_125222428.1">
    <property type="nucleotide sequence ID" value="NZ_QUSX01000001.1"/>
</dbReference>
<dbReference type="PROSITE" id="PS51257">
    <property type="entry name" value="PROKAR_LIPOPROTEIN"/>
    <property type="match status" value="1"/>
</dbReference>
<keyword evidence="2" id="KW-1185">Reference proteome</keyword>
<dbReference type="Proteomes" id="UP000286990">
    <property type="component" value="Unassembled WGS sequence"/>
</dbReference>